<proteinExistence type="predicted"/>
<protein>
    <submittedName>
        <fullName evidence="1">Uncharacterized protein</fullName>
    </submittedName>
</protein>
<accession>A0A0A8YZW7</accession>
<reference evidence="1" key="2">
    <citation type="journal article" date="2015" name="Data Brief">
        <title>Shoot transcriptome of the giant reed, Arundo donax.</title>
        <authorList>
            <person name="Barrero R.A."/>
            <person name="Guerrero F.D."/>
            <person name="Moolhuijzen P."/>
            <person name="Goolsby J.A."/>
            <person name="Tidwell J."/>
            <person name="Bellgard S.E."/>
            <person name="Bellgard M.I."/>
        </authorList>
    </citation>
    <scope>NUCLEOTIDE SEQUENCE</scope>
    <source>
        <tissue evidence="1">Shoot tissue taken approximately 20 cm above the soil surface</tissue>
    </source>
</reference>
<dbReference type="AlphaFoldDB" id="A0A0A8YZW7"/>
<reference evidence="1" key="1">
    <citation type="submission" date="2014-09" db="EMBL/GenBank/DDBJ databases">
        <authorList>
            <person name="Magalhaes I.L.F."/>
            <person name="Oliveira U."/>
            <person name="Santos F.R."/>
            <person name="Vidigal T.H.D.A."/>
            <person name="Brescovit A.D."/>
            <person name="Santos A.J."/>
        </authorList>
    </citation>
    <scope>NUCLEOTIDE SEQUENCE</scope>
    <source>
        <tissue evidence="1">Shoot tissue taken approximately 20 cm above the soil surface</tissue>
    </source>
</reference>
<name>A0A0A8YZW7_ARUDO</name>
<sequence>MHGDGGAQDNALFDLPDLLLDLRDGLWWSPVWPAAMAAEEFDGGDGGLHEPLLWAE</sequence>
<dbReference type="EMBL" id="GBRH01265206">
    <property type="protein sequence ID" value="JAD32689.1"/>
    <property type="molecule type" value="Transcribed_RNA"/>
</dbReference>
<evidence type="ECO:0000313" key="1">
    <source>
        <dbReference type="EMBL" id="JAD32689.1"/>
    </source>
</evidence>
<organism evidence="1">
    <name type="scientific">Arundo donax</name>
    <name type="common">Giant reed</name>
    <name type="synonym">Donax arundinaceus</name>
    <dbReference type="NCBI Taxonomy" id="35708"/>
    <lineage>
        <taxon>Eukaryota</taxon>
        <taxon>Viridiplantae</taxon>
        <taxon>Streptophyta</taxon>
        <taxon>Embryophyta</taxon>
        <taxon>Tracheophyta</taxon>
        <taxon>Spermatophyta</taxon>
        <taxon>Magnoliopsida</taxon>
        <taxon>Liliopsida</taxon>
        <taxon>Poales</taxon>
        <taxon>Poaceae</taxon>
        <taxon>PACMAD clade</taxon>
        <taxon>Arundinoideae</taxon>
        <taxon>Arundineae</taxon>
        <taxon>Arundo</taxon>
    </lineage>
</organism>